<dbReference type="AlphaFoldDB" id="A0A2D0KBY0"/>
<proteinExistence type="predicted"/>
<evidence type="ECO:0000313" key="1">
    <source>
        <dbReference type="EMBL" id="PHM60966.1"/>
    </source>
</evidence>
<evidence type="ECO:0000313" key="2">
    <source>
        <dbReference type="Proteomes" id="UP000222168"/>
    </source>
</evidence>
<comment type="caution">
    <text evidence="1">The sequence shown here is derived from an EMBL/GenBank/DDBJ whole genome shotgun (WGS) entry which is preliminary data.</text>
</comment>
<protein>
    <submittedName>
        <fullName evidence="1">Uncharacterized protein</fullName>
    </submittedName>
</protein>
<gene>
    <name evidence="1" type="ORF">Xish_00072</name>
</gene>
<accession>A0A2D0KBY0</accession>
<sequence length="35" mass="3915">MSFISFLTSYIQSEYEGALSILLLGVSLNKYKIKG</sequence>
<keyword evidence="2" id="KW-1185">Reference proteome</keyword>
<dbReference type="Proteomes" id="UP000222168">
    <property type="component" value="Unassembled WGS sequence"/>
</dbReference>
<organism evidence="1 2">
    <name type="scientific">Xenorhabdus ishibashii</name>
    <dbReference type="NCBI Taxonomy" id="1034471"/>
    <lineage>
        <taxon>Bacteria</taxon>
        <taxon>Pseudomonadati</taxon>
        <taxon>Pseudomonadota</taxon>
        <taxon>Gammaproteobacteria</taxon>
        <taxon>Enterobacterales</taxon>
        <taxon>Morganellaceae</taxon>
        <taxon>Xenorhabdus</taxon>
    </lineage>
</organism>
<name>A0A2D0KBY0_9GAMM</name>
<dbReference type="EMBL" id="NJAK01000001">
    <property type="protein sequence ID" value="PHM60966.1"/>
    <property type="molecule type" value="Genomic_DNA"/>
</dbReference>
<reference evidence="1 2" key="1">
    <citation type="journal article" date="2017" name="Nat. Microbiol.">
        <title>Natural product diversity associated with the nematode symbionts Photorhabdus and Xenorhabdus.</title>
        <authorList>
            <person name="Tobias N.J."/>
            <person name="Wolff H."/>
            <person name="Djahanschiri B."/>
            <person name="Grundmann F."/>
            <person name="Kronenwerth M."/>
            <person name="Shi Y.M."/>
            <person name="Simonyi S."/>
            <person name="Grun P."/>
            <person name="Shapiro-Ilan D."/>
            <person name="Pidot S.J."/>
            <person name="Stinear T.P."/>
            <person name="Ebersberger I."/>
            <person name="Bode H.B."/>
        </authorList>
    </citation>
    <scope>NUCLEOTIDE SEQUENCE [LARGE SCALE GENOMIC DNA]</scope>
    <source>
        <strain evidence="1 2">DSM 22670</strain>
    </source>
</reference>